<comment type="caution">
    <text evidence="5">The sequence shown here is derived from an EMBL/GenBank/DDBJ whole genome shotgun (WGS) entry which is preliminary data.</text>
</comment>
<keyword evidence="6" id="KW-1185">Reference proteome</keyword>
<dbReference type="InterPro" id="IPR009695">
    <property type="entry name" value="Diacylglyc_glucosyltr_N"/>
</dbReference>
<keyword evidence="3" id="KW-0808">Transferase</keyword>
<accession>A0ABP6SKP3</accession>
<dbReference type="InterPro" id="IPR050519">
    <property type="entry name" value="Glycosyltransf_28_UgtP"/>
</dbReference>
<dbReference type="Gene3D" id="3.40.50.2000">
    <property type="entry name" value="Glycogen Phosphorylase B"/>
    <property type="match status" value="1"/>
</dbReference>
<evidence type="ECO:0000313" key="5">
    <source>
        <dbReference type="EMBL" id="GAA3379350.1"/>
    </source>
</evidence>
<dbReference type="PANTHER" id="PTHR43025">
    <property type="entry name" value="MONOGALACTOSYLDIACYLGLYCEROL SYNTHASE"/>
    <property type="match status" value="1"/>
</dbReference>
<proteinExistence type="inferred from homology"/>
<protein>
    <submittedName>
        <fullName evidence="5">Galactosyldiacylglycerol synthase</fullName>
    </submittedName>
</protein>
<evidence type="ECO:0000256" key="2">
    <source>
        <dbReference type="ARBA" id="ARBA00022676"/>
    </source>
</evidence>
<evidence type="ECO:0000256" key="3">
    <source>
        <dbReference type="ARBA" id="ARBA00022679"/>
    </source>
</evidence>
<dbReference type="RefSeq" id="WP_345043921.1">
    <property type="nucleotide sequence ID" value="NZ_BAAAYL010000001.1"/>
</dbReference>
<evidence type="ECO:0000259" key="4">
    <source>
        <dbReference type="Pfam" id="PF06925"/>
    </source>
</evidence>
<evidence type="ECO:0000313" key="6">
    <source>
        <dbReference type="Proteomes" id="UP001499990"/>
    </source>
</evidence>
<gene>
    <name evidence="5" type="ORF">GCM10020367_62520</name>
</gene>
<name>A0ABP6SKP3_9ACTN</name>
<sequence>MERRLLIVSASMGAGHDTVAGELARRLRSRGHRVARCDVLELLPRGAGPALRESYRLTVRHFPWLYGAVYAAFFRDGPVRPGTAPLAVTAERRLLDTVAECRADAVVATFHLAAQVTGRLRASGTLTVPSAVFVTDFAAHRQWVHPGNDLHLCVTGTAAARVREHGGRSAFATGPVVPSEFRLRGREPVHWPRVLDSYAPGRTPVLVSTGAWGVASDLAATARLIADTGCLPVILCGRDDRLRLRMSKTPDVLALSWVTDLADLMGAAGALVDNAAGQTAVQALAAGLPVVGYRPIPGHGAEGVRAMAAAGVSAYAPDAGALRDRLTALVHPGPARERQITAGAAVFTSDIAQILLDSTGGQRAHP</sequence>
<dbReference type="Proteomes" id="UP001499990">
    <property type="component" value="Unassembled WGS sequence"/>
</dbReference>
<comment type="similarity">
    <text evidence="1">Belongs to the glycosyltransferase 28 family.</text>
</comment>
<evidence type="ECO:0000256" key="1">
    <source>
        <dbReference type="ARBA" id="ARBA00006962"/>
    </source>
</evidence>
<reference evidence="6" key="1">
    <citation type="journal article" date="2019" name="Int. J. Syst. Evol. Microbiol.">
        <title>The Global Catalogue of Microorganisms (GCM) 10K type strain sequencing project: providing services to taxonomists for standard genome sequencing and annotation.</title>
        <authorList>
            <consortium name="The Broad Institute Genomics Platform"/>
            <consortium name="The Broad Institute Genome Sequencing Center for Infectious Disease"/>
            <person name="Wu L."/>
            <person name="Ma J."/>
        </authorList>
    </citation>
    <scope>NUCLEOTIDE SEQUENCE [LARGE SCALE GENOMIC DNA]</scope>
    <source>
        <strain evidence="6">JCM 9651</strain>
    </source>
</reference>
<feature type="domain" description="Diacylglycerol glucosyltransferase N-terminal" evidence="4">
    <location>
        <begin position="16"/>
        <end position="168"/>
    </location>
</feature>
<keyword evidence="2" id="KW-0328">Glycosyltransferase</keyword>
<dbReference type="Pfam" id="PF06925">
    <property type="entry name" value="MGDG_synth"/>
    <property type="match status" value="1"/>
</dbReference>
<organism evidence="5 6">
    <name type="scientific">Streptomyces sannanensis</name>
    <dbReference type="NCBI Taxonomy" id="285536"/>
    <lineage>
        <taxon>Bacteria</taxon>
        <taxon>Bacillati</taxon>
        <taxon>Actinomycetota</taxon>
        <taxon>Actinomycetes</taxon>
        <taxon>Kitasatosporales</taxon>
        <taxon>Streptomycetaceae</taxon>
        <taxon>Streptomyces</taxon>
    </lineage>
</organism>
<dbReference type="EMBL" id="BAAAYL010000001">
    <property type="protein sequence ID" value="GAA3379350.1"/>
    <property type="molecule type" value="Genomic_DNA"/>
</dbReference>
<dbReference type="SUPFAM" id="SSF53756">
    <property type="entry name" value="UDP-Glycosyltransferase/glycogen phosphorylase"/>
    <property type="match status" value="1"/>
</dbReference>
<dbReference type="PANTHER" id="PTHR43025:SF3">
    <property type="entry name" value="MONOGALACTOSYLDIACYLGLYCEROL SYNTHASE 1, CHLOROPLASTIC"/>
    <property type="match status" value="1"/>
</dbReference>